<evidence type="ECO:0000313" key="2">
    <source>
        <dbReference type="EMBL" id="KJA22379.1"/>
    </source>
</evidence>
<proteinExistence type="predicted"/>
<dbReference type="EMBL" id="KN817550">
    <property type="protein sequence ID" value="KJA22379.1"/>
    <property type="molecule type" value="Genomic_DNA"/>
</dbReference>
<sequence length="576" mass="63823">MSQFVFGAPSTPHFNFNHGGMINCHKCGQFVEYRPCKSNSNGNKGRPVAIFIDDDGKACNFIRWQPGSSRPATESPAPPSAPQNTTQAPQTTVAAASGKECRTLGCNSRRIRKDCRSRLCKKHCIEAGGCLSPPHLVSKETACQDSLSPPPNPAIPSSLSTNPCLLPNHLPPRSQQTLPTTMSATAVQPTFSSHMSPIFTQQMASEQELQAKRRTSEMAKVENARRAKHTVIAYAWTQENADPNIVKFQAGFTWPHFEINQDILEDLDLATTRRLKLFDMRLGVWTTIQLPHTVTVSEQLFSIFLKPSNLVSTKDLPRYAAFPKHPVPHMRTNLAGERAYIKDRMSNRELQALSSRTPKVSTTPREPYMASTALTKVVPLFIGPKLPKKRKIYTTSSEEIADSTDDEDEDLQSPTPVRRLFVLPSPSVRRHSDDHIKQEDLLSGSSAQVPALSKTWPGDFHVVDIVSCFKESADASKSGKKVKDIFERHFPVPFKRSTFYENRGRWDHAPLQAKQQALDAGCTSAGLWSTFMGTNRAPRAELKAARRISSRASTSSTVIDLTISGSDGEDDDNVDN</sequence>
<feature type="region of interest" description="Disordered" evidence="1">
    <location>
        <begin position="394"/>
        <end position="417"/>
    </location>
</feature>
<feature type="compositionally biased region" description="Acidic residues" evidence="1">
    <location>
        <begin position="399"/>
        <end position="411"/>
    </location>
</feature>
<protein>
    <submittedName>
        <fullName evidence="2">Uncharacterized protein</fullName>
    </submittedName>
</protein>
<evidence type="ECO:0000313" key="3">
    <source>
        <dbReference type="Proteomes" id="UP000054270"/>
    </source>
</evidence>
<feature type="region of interest" description="Disordered" evidence="1">
    <location>
        <begin position="65"/>
        <end position="94"/>
    </location>
</feature>
<dbReference type="OrthoDB" id="2950077at2759"/>
<dbReference type="OMA" id="VSKETAC"/>
<dbReference type="Proteomes" id="UP000054270">
    <property type="component" value="Unassembled WGS sequence"/>
</dbReference>
<name>A0A0D2NU41_HYPSF</name>
<gene>
    <name evidence="2" type="ORF">HYPSUDRAFT_202183</name>
</gene>
<reference evidence="3" key="1">
    <citation type="submission" date="2014-04" db="EMBL/GenBank/DDBJ databases">
        <title>Evolutionary Origins and Diversification of the Mycorrhizal Mutualists.</title>
        <authorList>
            <consortium name="DOE Joint Genome Institute"/>
            <consortium name="Mycorrhizal Genomics Consortium"/>
            <person name="Kohler A."/>
            <person name="Kuo A."/>
            <person name="Nagy L.G."/>
            <person name="Floudas D."/>
            <person name="Copeland A."/>
            <person name="Barry K.W."/>
            <person name="Cichocki N."/>
            <person name="Veneault-Fourrey C."/>
            <person name="LaButti K."/>
            <person name="Lindquist E.A."/>
            <person name="Lipzen A."/>
            <person name="Lundell T."/>
            <person name="Morin E."/>
            <person name="Murat C."/>
            <person name="Riley R."/>
            <person name="Ohm R."/>
            <person name="Sun H."/>
            <person name="Tunlid A."/>
            <person name="Henrissat B."/>
            <person name="Grigoriev I.V."/>
            <person name="Hibbett D.S."/>
            <person name="Martin F."/>
        </authorList>
    </citation>
    <scope>NUCLEOTIDE SEQUENCE [LARGE SCALE GENOMIC DNA]</scope>
    <source>
        <strain evidence="3">FD-334 SS-4</strain>
    </source>
</reference>
<organism evidence="2 3">
    <name type="scientific">Hypholoma sublateritium (strain FD-334 SS-4)</name>
    <dbReference type="NCBI Taxonomy" id="945553"/>
    <lineage>
        <taxon>Eukaryota</taxon>
        <taxon>Fungi</taxon>
        <taxon>Dikarya</taxon>
        <taxon>Basidiomycota</taxon>
        <taxon>Agaricomycotina</taxon>
        <taxon>Agaricomycetes</taxon>
        <taxon>Agaricomycetidae</taxon>
        <taxon>Agaricales</taxon>
        <taxon>Agaricineae</taxon>
        <taxon>Strophariaceae</taxon>
        <taxon>Hypholoma</taxon>
    </lineage>
</organism>
<evidence type="ECO:0000256" key="1">
    <source>
        <dbReference type="SAM" id="MobiDB-lite"/>
    </source>
</evidence>
<feature type="compositionally biased region" description="Low complexity" evidence="1">
    <location>
        <begin position="82"/>
        <end position="94"/>
    </location>
</feature>
<accession>A0A0D2NU41</accession>
<dbReference type="AlphaFoldDB" id="A0A0D2NU41"/>
<keyword evidence="3" id="KW-1185">Reference proteome</keyword>